<reference evidence="2" key="1">
    <citation type="submission" date="2022-06" db="EMBL/GenBank/DDBJ databases">
        <title>Complete genome sequences of two strains of the flax pathogen Septoria linicola.</title>
        <authorList>
            <person name="Lapalu N."/>
            <person name="Simon A."/>
            <person name="Demenou B."/>
            <person name="Paumier D."/>
            <person name="Guillot M.-P."/>
            <person name="Gout L."/>
            <person name="Valade R."/>
        </authorList>
    </citation>
    <scope>NUCLEOTIDE SEQUENCE</scope>
    <source>
        <strain evidence="2">SE15195</strain>
    </source>
</reference>
<evidence type="ECO:0000313" key="2">
    <source>
        <dbReference type="EMBL" id="USW52024.1"/>
    </source>
</evidence>
<protein>
    <submittedName>
        <fullName evidence="2">Uncharacterized protein</fullName>
    </submittedName>
</protein>
<name>A0A9Q9AMH1_9PEZI</name>
<dbReference type="AlphaFoldDB" id="A0A9Q9AMH1"/>
<sequence length="273" mass="30526">MAETQAEERKASSTRSPREAIFARGKSPGIQITSIPKQRPPASRKRLWEQYRTPDPNQESMDEGYTTYDLCEHESDDSCGDGDYEDEAGGDVPYEEMQGPIASPQTVRGHSLWRQSDKKSGPRKDQRPSSTAPWDSPHADSFFGQVTADNATRRTRERTSRAMRTGRYPSPPYIGPIVHVGHASGTLSSNPDDFEKTMEEDEPGSPTRRSRPPVRWNRRLGCYAPVECASQTAGTDAGRKRKLDAELEAQDLRLLFEANPDATWDDSPSFALH</sequence>
<gene>
    <name evidence="2" type="ORF">Slin15195_G053430</name>
</gene>
<feature type="compositionally biased region" description="Basic and acidic residues" evidence="1">
    <location>
        <begin position="115"/>
        <end position="127"/>
    </location>
</feature>
<keyword evidence="3" id="KW-1185">Reference proteome</keyword>
<organism evidence="2 3">
    <name type="scientific">Septoria linicola</name>
    <dbReference type="NCBI Taxonomy" id="215465"/>
    <lineage>
        <taxon>Eukaryota</taxon>
        <taxon>Fungi</taxon>
        <taxon>Dikarya</taxon>
        <taxon>Ascomycota</taxon>
        <taxon>Pezizomycotina</taxon>
        <taxon>Dothideomycetes</taxon>
        <taxon>Dothideomycetidae</taxon>
        <taxon>Mycosphaerellales</taxon>
        <taxon>Mycosphaerellaceae</taxon>
        <taxon>Septoria</taxon>
    </lineage>
</organism>
<dbReference type="Proteomes" id="UP001056384">
    <property type="component" value="Chromosome 4"/>
</dbReference>
<accession>A0A9Q9AMH1</accession>
<feature type="compositionally biased region" description="Acidic residues" evidence="1">
    <location>
        <begin position="74"/>
        <end position="89"/>
    </location>
</feature>
<evidence type="ECO:0000313" key="3">
    <source>
        <dbReference type="Proteomes" id="UP001056384"/>
    </source>
</evidence>
<feature type="compositionally biased region" description="Basic and acidic residues" evidence="1">
    <location>
        <begin position="151"/>
        <end position="160"/>
    </location>
</feature>
<feature type="region of interest" description="Disordered" evidence="1">
    <location>
        <begin position="1"/>
        <end position="216"/>
    </location>
</feature>
<dbReference type="EMBL" id="CP099421">
    <property type="protein sequence ID" value="USW52024.1"/>
    <property type="molecule type" value="Genomic_DNA"/>
</dbReference>
<evidence type="ECO:0000256" key="1">
    <source>
        <dbReference type="SAM" id="MobiDB-lite"/>
    </source>
</evidence>
<feature type="compositionally biased region" description="Basic and acidic residues" evidence="1">
    <location>
        <begin position="1"/>
        <end position="11"/>
    </location>
</feature>
<proteinExistence type="predicted"/>